<dbReference type="Proteomes" id="UP000435910">
    <property type="component" value="Unassembled WGS sequence"/>
</dbReference>
<sequence>MVQNRTIQSKEKRVTFLKYIIICLASFLLITATGQAAAAKDVTVDGSILGENSREQAKQQVLTNDLLTLYGAKDSAELTYQIPAGASSTHQQLTLKYEA</sequence>
<evidence type="ECO:0000313" key="2">
    <source>
        <dbReference type="EMBL" id="TWL27635.1"/>
    </source>
</evidence>
<evidence type="ECO:0000256" key="1">
    <source>
        <dbReference type="SAM" id="SignalP"/>
    </source>
</evidence>
<gene>
    <name evidence="2" type="ORF">CHCC16736_2956</name>
</gene>
<protein>
    <submittedName>
        <fullName evidence="2">Uncharacterized protein</fullName>
    </submittedName>
</protein>
<feature type="signal peptide" evidence="1">
    <location>
        <begin position="1"/>
        <end position="38"/>
    </location>
</feature>
<dbReference type="AlphaFoldDB" id="A0A8B5YC94"/>
<comment type="caution">
    <text evidence="2">The sequence shown here is derived from an EMBL/GenBank/DDBJ whole genome shotgun (WGS) entry which is preliminary data.</text>
</comment>
<accession>A0A8B5YC94</accession>
<keyword evidence="1" id="KW-0732">Signal</keyword>
<reference evidence="2 3" key="1">
    <citation type="submission" date="2019-06" db="EMBL/GenBank/DDBJ databases">
        <title>Genome sequence analysis of &gt;100 Bacillus licheniformis strains suggests intrinsic resistance to this species.</title>
        <authorList>
            <person name="Wels M."/>
            <person name="Siezen R.J."/>
            <person name="Johansen E."/>
            <person name="Stuer-Lauridsen B."/>
            <person name="Bjerre K."/>
            <person name="Nielsen B.K.K."/>
        </authorList>
    </citation>
    <scope>NUCLEOTIDE SEQUENCE [LARGE SCALE GENOMIC DNA]</scope>
    <source>
        <strain evidence="2 3">BAC-16736</strain>
    </source>
</reference>
<feature type="chain" id="PRO_5032286315" evidence="1">
    <location>
        <begin position="39"/>
        <end position="99"/>
    </location>
</feature>
<proteinExistence type="predicted"/>
<evidence type="ECO:0000313" key="3">
    <source>
        <dbReference type="Proteomes" id="UP000435910"/>
    </source>
</evidence>
<dbReference type="EMBL" id="NILC01000023">
    <property type="protein sequence ID" value="TWL27635.1"/>
    <property type="molecule type" value="Genomic_DNA"/>
</dbReference>
<organism evidence="2 3">
    <name type="scientific">Bacillus licheniformis</name>
    <dbReference type="NCBI Taxonomy" id="1402"/>
    <lineage>
        <taxon>Bacteria</taxon>
        <taxon>Bacillati</taxon>
        <taxon>Bacillota</taxon>
        <taxon>Bacilli</taxon>
        <taxon>Bacillales</taxon>
        <taxon>Bacillaceae</taxon>
        <taxon>Bacillus</taxon>
    </lineage>
</organism>
<name>A0A8B5YC94_BACLI</name>